<dbReference type="AlphaFoldDB" id="A0A1A8XEF0"/>
<dbReference type="RefSeq" id="WP_245754354.1">
    <property type="nucleotide sequence ID" value="NZ_FLQX01000001.1"/>
</dbReference>
<evidence type="ECO:0000313" key="5">
    <source>
        <dbReference type="Proteomes" id="UP000199169"/>
    </source>
</evidence>
<dbReference type="Pfam" id="PF13174">
    <property type="entry name" value="TPR_6"/>
    <property type="match status" value="1"/>
</dbReference>
<name>A0A1A8XEF0_9PROT</name>
<accession>A0A1A8XEF0</accession>
<reference evidence="4 5" key="1">
    <citation type="submission" date="2016-06" db="EMBL/GenBank/DDBJ databases">
        <authorList>
            <person name="Kjaerup R.B."/>
            <person name="Dalgaard T.S."/>
            <person name="Juul-Madsen H.R."/>
        </authorList>
    </citation>
    <scope>NUCLEOTIDE SEQUENCE [LARGE SCALE GENOMIC DNA]</scope>
    <source>
        <strain evidence="4">3</strain>
    </source>
</reference>
<gene>
    <name evidence="1" type="primary">cpoB</name>
    <name evidence="4" type="ORF">ACCAA_10064</name>
</gene>
<comment type="function">
    <text evidence="1">Mediates coordination of peptidoglycan synthesis and outer membrane constriction during cell division.</text>
</comment>
<dbReference type="Pfam" id="PF16331">
    <property type="entry name" value="TolA_bind_tri"/>
    <property type="match status" value="1"/>
</dbReference>
<evidence type="ECO:0000259" key="3">
    <source>
        <dbReference type="Pfam" id="PF16331"/>
    </source>
</evidence>
<feature type="compositionally biased region" description="Basic and acidic residues" evidence="2">
    <location>
        <begin position="119"/>
        <end position="138"/>
    </location>
</feature>
<dbReference type="Gene3D" id="1.20.5.110">
    <property type="match status" value="1"/>
</dbReference>
<dbReference type="GO" id="GO:0030288">
    <property type="term" value="C:outer membrane-bounded periplasmic space"/>
    <property type="evidence" value="ECO:0007669"/>
    <property type="project" value="UniProtKB-UniRule"/>
</dbReference>
<dbReference type="SUPFAM" id="SSF48452">
    <property type="entry name" value="TPR-like"/>
    <property type="match status" value="1"/>
</dbReference>
<feature type="domain" description="YbgF trimerisation" evidence="3">
    <location>
        <begin position="56"/>
        <end position="113"/>
    </location>
</feature>
<dbReference type="InterPro" id="IPR019734">
    <property type="entry name" value="TPR_rpt"/>
</dbReference>
<evidence type="ECO:0000256" key="1">
    <source>
        <dbReference type="HAMAP-Rule" id="MF_02066"/>
    </source>
</evidence>
<organism evidence="4 5">
    <name type="scientific">Candidatus Accumulibacter aalborgensis</name>
    <dbReference type="NCBI Taxonomy" id="1860102"/>
    <lineage>
        <taxon>Bacteria</taxon>
        <taxon>Pseudomonadati</taxon>
        <taxon>Pseudomonadota</taxon>
        <taxon>Betaproteobacteria</taxon>
        <taxon>Candidatus Accumulibacter</taxon>
    </lineage>
</organism>
<comment type="similarity">
    <text evidence="1">Belongs to the CpoB family.</text>
</comment>
<dbReference type="Pfam" id="PF13432">
    <property type="entry name" value="TPR_16"/>
    <property type="match status" value="1"/>
</dbReference>
<keyword evidence="1" id="KW-0131">Cell cycle</keyword>
<feature type="signal peptide" evidence="1">
    <location>
        <begin position="1"/>
        <end position="29"/>
    </location>
</feature>
<keyword evidence="1" id="KW-0574">Periplasm</keyword>
<dbReference type="STRING" id="1860102.ACCAA_10064"/>
<dbReference type="EMBL" id="FLQX01000001">
    <property type="protein sequence ID" value="SBT03111.1"/>
    <property type="molecule type" value="Genomic_DNA"/>
</dbReference>
<dbReference type="InterPro" id="IPR034706">
    <property type="entry name" value="CpoB"/>
</dbReference>
<keyword evidence="1" id="KW-0732">Signal</keyword>
<dbReference type="GO" id="GO:0043093">
    <property type="term" value="P:FtsZ-dependent cytokinesis"/>
    <property type="evidence" value="ECO:0007669"/>
    <property type="project" value="UniProtKB-UniRule"/>
</dbReference>
<dbReference type="NCBIfam" id="TIGR02795">
    <property type="entry name" value="tol_pal_ybgF"/>
    <property type="match status" value="1"/>
</dbReference>
<feature type="chain" id="PRO_5009986642" description="Cell division coordinator CpoB" evidence="1">
    <location>
        <begin position="30"/>
        <end position="260"/>
    </location>
</feature>
<dbReference type="HAMAP" id="MF_02066">
    <property type="entry name" value="CpoB"/>
    <property type="match status" value="1"/>
</dbReference>
<keyword evidence="1" id="KW-0132">Cell division</keyword>
<proteinExistence type="inferred from homology"/>
<dbReference type="InterPro" id="IPR032519">
    <property type="entry name" value="YbgF_tri"/>
</dbReference>
<evidence type="ECO:0000313" key="4">
    <source>
        <dbReference type="EMBL" id="SBT03111.1"/>
    </source>
</evidence>
<protein>
    <recommendedName>
        <fullName evidence="1">Cell division coordinator CpoB</fullName>
    </recommendedName>
</protein>
<evidence type="ECO:0000256" key="2">
    <source>
        <dbReference type="SAM" id="MobiDB-lite"/>
    </source>
</evidence>
<keyword evidence="5" id="KW-1185">Reference proteome</keyword>
<dbReference type="InterPro" id="IPR011990">
    <property type="entry name" value="TPR-like_helical_dom_sf"/>
</dbReference>
<dbReference type="InterPro" id="IPR014162">
    <property type="entry name" value="CpoB_C"/>
</dbReference>
<comment type="subcellular location">
    <subcellularLocation>
        <location evidence="1">Periplasm</location>
    </subcellularLocation>
</comment>
<dbReference type="Gene3D" id="1.25.40.10">
    <property type="entry name" value="Tetratricopeptide repeat domain"/>
    <property type="match status" value="1"/>
</dbReference>
<sequence precursor="true">MSEPSHRRWAALQAGALLLVAIGAQPVRAGILDDDEARRQVKDLSIKTSERFDTVSKGQIELANQTQALREENAHLRGQIETLTYELDSAKKRQQDFYIDLDGRLRKLEAPLTASVEAKPAEENKAAAEAPRKPASDPAIETREYEAALNLFRAKKVKEAAAAFDAFAKAHPDSTLTPSAYYWLGNAHYALGDCKKAIDAQRVVVSKWPANPKAPEALLNVATCQHELADARGAKGTLETLVAKYPESTAAVTARQRLKK</sequence>
<dbReference type="Proteomes" id="UP000199169">
    <property type="component" value="Unassembled WGS sequence"/>
</dbReference>
<dbReference type="GO" id="GO:0070206">
    <property type="term" value="P:protein trimerization"/>
    <property type="evidence" value="ECO:0007669"/>
    <property type="project" value="InterPro"/>
</dbReference>
<feature type="region of interest" description="Disordered" evidence="2">
    <location>
        <begin position="116"/>
        <end position="138"/>
    </location>
</feature>